<accession>A0A397JCG3</accession>
<proteinExistence type="predicted"/>
<dbReference type="OrthoDB" id="2421428at2759"/>
<reference evidence="1 2" key="1">
    <citation type="submission" date="2018-08" db="EMBL/GenBank/DDBJ databases">
        <title>Genome and evolution of the arbuscular mycorrhizal fungus Diversispora epigaea (formerly Glomus versiforme) and its bacterial endosymbionts.</title>
        <authorList>
            <person name="Sun X."/>
            <person name="Fei Z."/>
            <person name="Harrison M."/>
        </authorList>
    </citation>
    <scope>NUCLEOTIDE SEQUENCE [LARGE SCALE GENOMIC DNA]</scope>
    <source>
        <strain evidence="1 2">IT104</strain>
    </source>
</reference>
<dbReference type="AlphaFoldDB" id="A0A397JCG3"/>
<evidence type="ECO:0000313" key="2">
    <source>
        <dbReference type="Proteomes" id="UP000266861"/>
    </source>
</evidence>
<comment type="caution">
    <text evidence="1">The sequence shown here is derived from an EMBL/GenBank/DDBJ whole genome shotgun (WGS) entry which is preliminary data.</text>
</comment>
<name>A0A397JCG3_9GLOM</name>
<sequence length="137" mass="16125">MWGLARHAAQLAIEYNNYSEMVTWLKEFIERHKEIVAGSVQKSIQHREIVAGSVQNQDFQEFTEIQDDANKENELELIKNPLVSRRKGRPETKRYKSATEKKENRMHMHVVHAINQDIIVRRVKITRFIKSGDIISR</sequence>
<organism evidence="1 2">
    <name type="scientific">Diversispora epigaea</name>
    <dbReference type="NCBI Taxonomy" id="1348612"/>
    <lineage>
        <taxon>Eukaryota</taxon>
        <taxon>Fungi</taxon>
        <taxon>Fungi incertae sedis</taxon>
        <taxon>Mucoromycota</taxon>
        <taxon>Glomeromycotina</taxon>
        <taxon>Glomeromycetes</taxon>
        <taxon>Diversisporales</taxon>
        <taxon>Diversisporaceae</taxon>
        <taxon>Diversispora</taxon>
    </lineage>
</organism>
<keyword evidence="2" id="KW-1185">Reference proteome</keyword>
<evidence type="ECO:0000313" key="1">
    <source>
        <dbReference type="EMBL" id="RHZ83596.1"/>
    </source>
</evidence>
<dbReference type="EMBL" id="PQFF01000086">
    <property type="protein sequence ID" value="RHZ83596.1"/>
    <property type="molecule type" value="Genomic_DNA"/>
</dbReference>
<dbReference type="Proteomes" id="UP000266861">
    <property type="component" value="Unassembled WGS sequence"/>
</dbReference>
<protein>
    <submittedName>
        <fullName evidence="1">Uncharacterized protein</fullName>
    </submittedName>
</protein>
<gene>
    <name evidence="1" type="ORF">Glove_90g5</name>
</gene>